<dbReference type="Gene3D" id="3.30.1240.10">
    <property type="match status" value="1"/>
</dbReference>
<reference evidence="1" key="1">
    <citation type="submission" date="2023-12" db="EMBL/GenBank/DDBJ databases">
        <title>Fervidustalea candida gen. nov., sp. nov., a novel member of the family Paenibacillaceae isolated from a geothermal area.</title>
        <authorList>
            <person name="Li W.-J."/>
            <person name="Jiao J.-Y."/>
            <person name="Chen Y."/>
        </authorList>
    </citation>
    <scope>NUCLEOTIDE SEQUENCE</scope>
    <source>
        <strain evidence="1">SYSU GA230002</strain>
    </source>
</reference>
<dbReference type="CDD" id="cd07516">
    <property type="entry name" value="HAD_Pase"/>
    <property type="match status" value="1"/>
</dbReference>
<dbReference type="EC" id="3.1.3.-" evidence="1"/>
<dbReference type="Proteomes" id="UP001310386">
    <property type="component" value="Unassembled WGS sequence"/>
</dbReference>
<comment type="caution">
    <text evidence="1">The sequence shown here is derived from an EMBL/GenBank/DDBJ whole genome shotgun (WGS) entry which is preliminary data.</text>
</comment>
<dbReference type="EMBL" id="JAYJLD010000001">
    <property type="protein sequence ID" value="MEB3100211.1"/>
    <property type="molecule type" value="Genomic_DNA"/>
</dbReference>
<dbReference type="NCBIfam" id="TIGR00099">
    <property type="entry name" value="Cof-subfamily"/>
    <property type="match status" value="1"/>
</dbReference>
<keyword evidence="2" id="KW-1185">Reference proteome</keyword>
<dbReference type="InterPro" id="IPR023214">
    <property type="entry name" value="HAD_sf"/>
</dbReference>
<dbReference type="PANTHER" id="PTHR10000">
    <property type="entry name" value="PHOSPHOSERINE PHOSPHATASE"/>
    <property type="match status" value="1"/>
</dbReference>
<dbReference type="PANTHER" id="PTHR10000:SF8">
    <property type="entry name" value="HAD SUPERFAMILY HYDROLASE-LIKE, TYPE 3"/>
    <property type="match status" value="1"/>
</dbReference>
<keyword evidence="1" id="KW-0378">Hydrolase</keyword>
<dbReference type="SFLD" id="SFLDG01140">
    <property type="entry name" value="C2.B:_Phosphomannomutase_and_P"/>
    <property type="match status" value="1"/>
</dbReference>
<dbReference type="NCBIfam" id="TIGR01484">
    <property type="entry name" value="HAD-SF-IIB"/>
    <property type="match status" value="1"/>
</dbReference>
<accession>A0ABU5ZCH8</accession>
<dbReference type="InterPro" id="IPR036412">
    <property type="entry name" value="HAD-like_sf"/>
</dbReference>
<name>A0ABU5ZCH8_9BACL</name>
<protein>
    <submittedName>
        <fullName evidence="1">Cof-type HAD-IIB family hydrolase</fullName>
        <ecNumber evidence="1">3.1.3.-</ecNumber>
    </submittedName>
</protein>
<evidence type="ECO:0000313" key="1">
    <source>
        <dbReference type="EMBL" id="MEB3100211.1"/>
    </source>
</evidence>
<dbReference type="SFLD" id="SFLDS00003">
    <property type="entry name" value="Haloacid_Dehalogenase"/>
    <property type="match status" value="1"/>
</dbReference>
<dbReference type="GO" id="GO:0016787">
    <property type="term" value="F:hydrolase activity"/>
    <property type="evidence" value="ECO:0007669"/>
    <property type="project" value="UniProtKB-KW"/>
</dbReference>
<organism evidence="1 2">
    <name type="scientific">Ferviditalea candida</name>
    <dbReference type="NCBI Taxonomy" id="3108399"/>
    <lineage>
        <taxon>Bacteria</taxon>
        <taxon>Bacillati</taxon>
        <taxon>Bacillota</taxon>
        <taxon>Bacilli</taxon>
        <taxon>Bacillales</taxon>
        <taxon>Paenibacillaceae</taxon>
        <taxon>Ferviditalea</taxon>
    </lineage>
</organism>
<dbReference type="RefSeq" id="WP_371752317.1">
    <property type="nucleotide sequence ID" value="NZ_JAYJLD010000001.1"/>
</dbReference>
<dbReference type="Gene3D" id="3.40.50.1000">
    <property type="entry name" value="HAD superfamily/HAD-like"/>
    <property type="match status" value="1"/>
</dbReference>
<gene>
    <name evidence="1" type="ORF">VF724_00880</name>
</gene>
<evidence type="ECO:0000313" key="2">
    <source>
        <dbReference type="Proteomes" id="UP001310386"/>
    </source>
</evidence>
<dbReference type="SUPFAM" id="SSF56784">
    <property type="entry name" value="HAD-like"/>
    <property type="match status" value="1"/>
</dbReference>
<dbReference type="Pfam" id="PF08282">
    <property type="entry name" value="Hydrolase_3"/>
    <property type="match status" value="1"/>
</dbReference>
<sequence>MGSALKYRMIALDVDGTLLNDHYEITENTRRTIAQIHAEGCRIVLCTGRGPKNTLPLLEQLGVSGTAITHNGAVTIDGTIDKVLSIITIPTDHLAPLVGYCRERGMHFDVNSAFHLFVERLGAFEKEMYAKYLNSPIVLPAIEELPEPAVKLTMFGEPSVMDQAEKDWAGSGKALRMTRSGDFFIDFMEPEATKGAALRKLAGMWGIPRESIMAIGNYFNDLEMLEYAGLGIAMQNSPEEVKSRADAVTASNNHDGVHQAIVRYMYSQA</sequence>
<dbReference type="InterPro" id="IPR000150">
    <property type="entry name" value="Cof"/>
</dbReference>
<proteinExistence type="predicted"/>
<dbReference type="InterPro" id="IPR006379">
    <property type="entry name" value="HAD-SF_hydro_IIB"/>
</dbReference>